<gene>
    <name evidence="5" type="ORF">JMA_06080</name>
</gene>
<protein>
    <submittedName>
        <fullName evidence="5">Methyl-accepting chemotaxis protein</fullName>
    </submittedName>
</protein>
<accession>A0A0B5AHR1</accession>
<dbReference type="OrthoDB" id="266313at2"/>
<dbReference type="PANTHER" id="PTHR32089">
    <property type="entry name" value="METHYL-ACCEPTING CHEMOTAXIS PROTEIN MCPB"/>
    <property type="match status" value="1"/>
</dbReference>
<dbReference type="PROSITE" id="PS50111">
    <property type="entry name" value="CHEMOTAXIS_TRANSDUC_2"/>
    <property type="match status" value="1"/>
</dbReference>
<feature type="coiled-coil region" evidence="3">
    <location>
        <begin position="179"/>
        <end position="206"/>
    </location>
</feature>
<dbReference type="AlphaFoldDB" id="A0A0B5AHR1"/>
<proteinExistence type="predicted"/>
<dbReference type="SUPFAM" id="SSF58104">
    <property type="entry name" value="Methyl-accepting chemotaxis protein (MCP) signaling domain"/>
    <property type="match status" value="1"/>
</dbReference>
<dbReference type="InterPro" id="IPR039379">
    <property type="entry name" value="Protoglobin_sensor_dom"/>
</dbReference>
<dbReference type="InterPro" id="IPR009050">
    <property type="entry name" value="Globin-like_sf"/>
</dbReference>
<name>A0A0B5AHR1_9BACL</name>
<evidence type="ECO:0000256" key="2">
    <source>
        <dbReference type="PROSITE-ProRule" id="PRU00284"/>
    </source>
</evidence>
<dbReference type="GO" id="GO:0020037">
    <property type="term" value="F:heme binding"/>
    <property type="evidence" value="ECO:0007669"/>
    <property type="project" value="InterPro"/>
</dbReference>
<dbReference type="GO" id="GO:0007165">
    <property type="term" value="P:signal transduction"/>
    <property type="evidence" value="ECO:0007669"/>
    <property type="project" value="UniProtKB-KW"/>
</dbReference>
<dbReference type="SUPFAM" id="SSF46458">
    <property type="entry name" value="Globin-like"/>
    <property type="match status" value="1"/>
</dbReference>
<reference evidence="5 6" key="1">
    <citation type="submission" date="2014-08" db="EMBL/GenBank/DDBJ databases">
        <title>Complete genome of a marine bacteria Jeotgalibacillus malaysiensis.</title>
        <authorList>
            <person name="Yaakop A.S."/>
            <person name="Chan K.-G."/>
            <person name="Goh K.M."/>
        </authorList>
    </citation>
    <scope>NUCLEOTIDE SEQUENCE [LARGE SCALE GENOMIC DNA]</scope>
    <source>
        <strain evidence="5 6">D5</strain>
    </source>
</reference>
<dbReference type="Pfam" id="PF11563">
    <property type="entry name" value="Protoglobin"/>
    <property type="match status" value="1"/>
</dbReference>
<evidence type="ECO:0000259" key="4">
    <source>
        <dbReference type="PROSITE" id="PS50111"/>
    </source>
</evidence>
<dbReference type="Proteomes" id="UP000031449">
    <property type="component" value="Chromosome"/>
</dbReference>
<dbReference type="BioCyc" id="JESP1508404:G14D9-9825-MONOMER"/>
<dbReference type="KEGG" id="jeo:JMA_06080"/>
<keyword evidence="6" id="KW-1185">Reference proteome</keyword>
<evidence type="ECO:0000313" key="6">
    <source>
        <dbReference type="Proteomes" id="UP000031449"/>
    </source>
</evidence>
<keyword evidence="1 2" id="KW-0807">Transducer</keyword>
<feature type="coiled-coil region" evidence="3">
    <location>
        <begin position="326"/>
        <end position="371"/>
    </location>
</feature>
<dbReference type="PANTHER" id="PTHR32089:SF112">
    <property type="entry name" value="LYSOZYME-LIKE PROTEIN-RELATED"/>
    <property type="match status" value="1"/>
</dbReference>
<dbReference type="Gene3D" id="1.10.287.950">
    <property type="entry name" value="Methyl-accepting chemotaxis protein"/>
    <property type="match status" value="1"/>
</dbReference>
<dbReference type="GO" id="GO:0019825">
    <property type="term" value="F:oxygen binding"/>
    <property type="evidence" value="ECO:0007669"/>
    <property type="project" value="InterPro"/>
</dbReference>
<dbReference type="STRING" id="1508404.JMA_06080"/>
<evidence type="ECO:0000256" key="3">
    <source>
        <dbReference type="SAM" id="Coils"/>
    </source>
</evidence>
<dbReference type="EMBL" id="CP009416">
    <property type="protein sequence ID" value="AJD89925.1"/>
    <property type="molecule type" value="Genomic_DNA"/>
</dbReference>
<sequence length="431" mass="48601">MLTFKRKEISHHNAPMTYPAKAEIANTKRELADRLFYMGFKQEHVKKLQELSPVITFILDDILETVLDHLMKSPEMAKIAKESSTRERLKKVFADYFRSLLSGKLDDEYFAMRKRMGETHNRFGVPVTWFLATYASFQTLLIPKVVEQLYKDPEELQKSLLAITHVMNLDSQLVTDHYMTIRMNALEEANQRNEQLQMEIASVSQEVAASVTQAEHTVIRTSESAAQILEETGQTEKSSKNLVGLAKENEKLMNEMERQFVQSAEKVGLSVEGMNNLKNTSEEIIKMTQGIEAIADQTNLLALNASIEAARAGEHGKGFAVVASEVRKLAENAKALSGQINGLIDQNNKGIQSLVLQMKELNEENHASQDNVKRVKTGLSTFQVEMENYLEMFGRNKKDLETIVSSIQEINETTSGLSLATEQLVKKAELK</sequence>
<dbReference type="InterPro" id="IPR012292">
    <property type="entry name" value="Globin/Proto"/>
</dbReference>
<dbReference type="HOGENOM" id="CLU_000445_21_4_9"/>
<dbReference type="SMART" id="SM00283">
    <property type="entry name" value="MA"/>
    <property type="match status" value="1"/>
</dbReference>
<dbReference type="Gene3D" id="1.10.490.10">
    <property type="entry name" value="Globins"/>
    <property type="match status" value="1"/>
</dbReference>
<keyword evidence="3" id="KW-0175">Coiled coil</keyword>
<organism evidence="5 6">
    <name type="scientific">Jeotgalibacillus malaysiensis</name>
    <dbReference type="NCBI Taxonomy" id="1508404"/>
    <lineage>
        <taxon>Bacteria</taxon>
        <taxon>Bacillati</taxon>
        <taxon>Bacillota</taxon>
        <taxon>Bacilli</taxon>
        <taxon>Bacillales</taxon>
        <taxon>Caryophanaceae</taxon>
        <taxon>Jeotgalibacillus</taxon>
    </lineage>
</organism>
<feature type="domain" description="Methyl-accepting transducer" evidence="4">
    <location>
        <begin position="182"/>
        <end position="425"/>
    </location>
</feature>
<dbReference type="GO" id="GO:0016020">
    <property type="term" value="C:membrane"/>
    <property type="evidence" value="ECO:0007669"/>
    <property type="project" value="InterPro"/>
</dbReference>
<dbReference type="CDD" id="cd01068">
    <property type="entry name" value="globin_sensor"/>
    <property type="match status" value="1"/>
</dbReference>
<dbReference type="Pfam" id="PF00015">
    <property type="entry name" value="MCPsignal"/>
    <property type="match status" value="1"/>
</dbReference>
<dbReference type="InterPro" id="IPR004089">
    <property type="entry name" value="MCPsignal_dom"/>
</dbReference>
<dbReference type="InterPro" id="IPR044398">
    <property type="entry name" value="Globin-sensor_dom"/>
</dbReference>
<evidence type="ECO:0000256" key="1">
    <source>
        <dbReference type="ARBA" id="ARBA00023224"/>
    </source>
</evidence>
<evidence type="ECO:0000313" key="5">
    <source>
        <dbReference type="EMBL" id="AJD89925.1"/>
    </source>
</evidence>